<gene>
    <name evidence="2" type="ORF">BCF44_112186</name>
</gene>
<protein>
    <submittedName>
        <fullName evidence="2">Uncharacterized protein</fullName>
    </submittedName>
</protein>
<keyword evidence="3" id="KW-1185">Reference proteome</keyword>
<comment type="caution">
    <text evidence="2">The sequence shown here is derived from an EMBL/GenBank/DDBJ whole genome shotgun (WGS) entry which is preliminary data.</text>
</comment>
<keyword evidence="1" id="KW-0472">Membrane</keyword>
<feature type="transmembrane region" description="Helical" evidence="1">
    <location>
        <begin position="109"/>
        <end position="136"/>
    </location>
</feature>
<keyword evidence="1" id="KW-0812">Transmembrane</keyword>
<feature type="transmembrane region" description="Helical" evidence="1">
    <location>
        <begin position="226"/>
        <end position="246"/>
    </location>
</feature>
<proteinExistence type="predicted"/>
<evidence type="ECO:0000313" key="3">
    <source>
        <dbReference type="Proteomes" id="UP000256269"/>
    </source>
</evidence>
<feature type="transmembrane region" description="Helical" evidence="1">
    <location>
        <begin position="142"/>
        <end position="166"/>
    </location>
</feature>
<name>A0A3E0HAN7_9PSEU</name>
<evidence type="ECO:0000313" key="2">
    <source>
        <dbReference type="EMBL" id="REH41104.1"/>
    </source>
</evidence>
<dbReference type="Proteomes" id="UP000256269">
    <property type="component" value="Unassembled WGS sequence"/>
</dbReference>
<feature type="transmembrane region" description="Helical" evidence="1">
    <location>
        <begin position="173"/>
        <end position="191"/>
    </location>
</feature>
<organism evidence="2 3">
    <name type="scientific">Kutzneria buriramensis</name>
    <dbReference type="NCBI Taxonomy" id="1045776"/>
    <lineage>
        <taxon>Bacteria</taxon>
        <taxon>Bacillati</taxon>
        <taxon>Actinomycetota</taxon>
        <taxon>Actinomycetes</taxon>
        <taxon>Pseudonocardiales</taxon>
        <taxon>Pseudonocardiaceae</taxon>
        <taxon>Kutzneria</taxon>
    </lineage>
</organism>
<accession>A0A3E0HAN7</accession>
<reference evidence="2 3" key="1">
    <citation type="submission" date="2018-08" db="EMBL/GenBank/DDBJ databases">
        <title>Genomic Encyclopedia of Archaeal and Bacterial Type Strains, Phase II (KMG-II): from individual species to whole genera.</title>
        <authorList>
            <person name="Goeker M."/>
        </authorList>
    </citation>
    <scope>NUCLEOTIDE SEQUENCE [LARGE SCALE GENOMIC DNA]</scope>
    <source>
        <strain evidence="2 3">DSM 45791</strain>
    </source>
</reference>
<feature type="transmembrane region" description="Helical" evidence="1">
    <location>
        <begin position="24"/>
        <end position="44"/>
    </location>
</feature>
<feature type="transmembrane region" description="Helical" evidence="1">
    <location>
        <begin position="64"/>
        <end position="88"/>
    </location>
</feature>
<sequence length="331" mass="35826">MTIGRRFYRTATGFELVEHARNRLAIILVAVFVPVWITLIDLMMSESPLPFRYRGSGEELHVNGQHLTFISGGLNAVTLIVGFLMFSVTYRSGPFDRRLVAAGYPRPHLLAAKVTALFASSVVVAAYTTAMVWVYWHPQQLWLFALGMFTAAVTYGGIGIVLGVLLRGELEGMFAIIMISLIDVGLESPVVNAGSDNDLVRFLPMYGSMQAGVGAGFTRSVPWQQLAAVPVWWAVCAVIGLVAFHVRTRVYTKSGRPVTAAMAAASVPIPRPVAPGEAVHVSVRVCGETCVATDHMPLYQGLAVLAALSAEQAQDHAEQNVYPLSIRRGAN</sequence>
<evidence type="ECO:0000256" key="1">
    <source>
        <dbReference type="SAM" id="Phobius"/>
    </source>
</evidence>
<dbReference type="AlphaFoldDB" id="A0A3E0HAN7"/>
<dbReference type="EMBL" id="QUNO01000012">
    <property type="protein sequence ID" value="REH41104.1"/>
    <property type="molecule type" value="Genomic_DNA"/>
</dbReference>
<dbReference type="RefSeq" id="WP_211353315.1">
    <property type="nucleotide sequence ID" value="NZ_CP144375.1"/>
</dbReference>
<keyword evidence="1" id="KW-1133">Transmembrane helix</keyword>